<dbReference type="Proteomes" id="UP000186341">
    <property type="component" value="Unassembled WGS sequence"/>
</dbReference>
<dbReference type="InterPro" id="IPR036388">
    <property type="entry name" value="WH-like_DNA-bd_sf"/>
</dbReference>
<dbReference type="GO" id="GO:0043565">
    <property type="term" value="F:sequence-specific DNA binding"/>
    <property type="evidence" value="ECO:0007669"/>
    <property type="project" value="TreeGrafter"/>
</dbReference>
<evidence type="ECO:0000313" key="3">
    <source>
        <dbReference type="Proteomes" id="UP000186341"/>
    </source>
</evidence>
<dbReference type="RefSeq" id="WP_075820125.1">
    <property type="nucleotide sequence ID" value="NZ_CAJUTZ010000066.1"/>
</dbReference>
<comment type="caution">
    <text evidence="2">The sequence shown here is derived from an EMBL/GenBank/DDBJ whole genome shotgun (WGS) entry which is preliminary data.</text>
</comment>
<dbReference type="SMART" id="SM00344">
    <property type="entry name" value="HTH_ASNC"/>
    <property type="match status" value="1"/>
</dbReference>
<evidence type="ECO:0000313" key="2">
    <source>
        <dbReference type="EMBL" id="OLU38435.1"/>
    </source>
</evidence>
<dbReference type="SUPFAM" id="SSF46785">
    <property type="entry name" value="Winged helix' DNA-binding domain"/>
    <property type="match status" value="1"/>
</dbReference>
<dbReference type="SUPFAM" id="SSF54909">
    <property type="entry name" value="Dimeric alpha+beta barrel"/>
    <property type="match status" value="1"/>
</dbReference>
<accession>A0A1U7NEW9</accession>
<feature type="domain" description="Transcription regulator AsnC/Lrp ligand binding" evidence="1">
    <location>
        <begin position="68"/>
        <end position="141"/>
    </location>
</feature>
<dbReference type="InterPro" id="IPR019888">
    <property type="entry name" value="Tscrpt_reg_AsnC-like"/>
</dbReference>
<dbReference type="GO" id="GO:0043200">
    <property type="term" value="P:response to amino acid"/>
    <property type="evidence" value="ECO:0007669"/>
    <property type="project" value="TreeGrafter"/>
</dbReference>
<name>A0A1U7NEW9_9FIRM</name>
<proteinExistence type="predicted"/>
<dbReference type="InterPro" id="IPR019887">
    <property type="entry name" value="Tscrpt_reg_AsnC/Lrp_C"/>
</dbReference>
<dbReference type="InterPro" id="IPR036390">
    <property type="entry name" value="WH_DNA-bd_sf"/>
</dbReference>
<dbReference type="PANTHER" id="PTHR30154:SF34">
    <property type="entry name" value="TRANSCRIPTIONAL REGULATOR AZLB"/>
    <property type="match status" value="1"/>
</dbReference>
<dbReference type="EMBL" id="MPJW01000165">
    <property type="protein sequence ID" value="OLU38435.1"/>
    <property type="molecule type" value="Genomic_DNA"/>
</dbReference>
<dbReference type="PANTHER" id="PTHR30154">
    <property type="entry name" value="LEUCINE-RESPONSIVE REGULATORY PROTEIN"/>
    <property type="match status" value="1"/>
</dbReference>
<gene>
    <name evidence="2" type="ORF">BO222_08365</name>
</gene>
<dbReference type="OrthoDB" id="66249at2"/>
<dbReference type="GeneID" id="82203180"/>
<dbReference type="GO" id="GO:0005829">
    <property type="term" value="C:cytosol"/>
    <property type="evidence" value="ECO:0007669"/>
    <property type="project" value="TreeGrafter"/>
</dbReference>
<organism evidence="2 3">
    <name type="scientific">Ileibacterium valens</name>
    <dbReference type="NCBI Taxonomy" id="1862668"/>
    <lineage>
        <taxon>Bacteria</taxon>
        <taxon>Bacillati</taxon>
        <taxon>Bacillota</taxon>
        <taxon>Erysipelotrichia</taxon>
        <taxon>Erysipelotrichales</taxon>
        <taxon>Erysipelotrichaceae</taxon>
        <taxon>Ileibacterium</taxon>
    </lineage>
</organism>
<evidence type="ECO:0000259" key="1">
    <source>
        <dbReference type="Pfam" id="PF01037"/>
    </source>
</evidence>
<protein>
    <submittedName>
        <fullName evidence="2">AsnC family transcriptional regulator</fullName>
    </submittedName>
</protein>
<keyword evidence="3" id="KW-1185">Reference proteome</keyword>
<dbReference type="Gene3D" id="3.30.70.920">
    <property type="match status" value="1"/>
</dbReference>
<dbReference type="Gene3D" id="1.10.10.10">
    <property type="entry name" value="Winged helix-like DNA-binding domain superfamily/Winged helix DNA-binding domain"/>
    <property type="match status" value="1"/>
</dbReference>
<dbReference type="Pfam" id="PF01037">
    <property type="entry name" value="AsnC_trans_reg"/>
    <property type="match status" value="1"/>
</dbReference>
<dbReference type="InterPro" id="IPR011008">
    <property type="entry name" value="Dimeric_a/b-barrel"/>
</dbReference>
<dbReference type="Pfam" id="PF13412">
    <property type="entry name" value="HTH_24"/>
    <property type="match status" value="1"/>
</dbReference>
<reference evidence="2 3" key="1">
    <citation type="submission" date="2016-11" db="EMBL/GenBank/DDBJ databases">
        <title>Description of two novel members of the family Erysipelotrichaceae: Ileibacterium lipovorans gen. nov., sp. nov. and Dubosiella newyorkensis, gen. nov., sp. nov.</title>
        <authorList>
            <person name="Cox L.M."/>
            <person name="Sohn J."/>
            <person name="Tyrrell K.L."/>
            <person name="Citron D.M."/>
            <person name="Lawson P.A."/>
            <person name="Patel N.B."/>
            <person name="Iizumi T."/>
            <person name="Perez-Perez G.I."/>
            <person name="Goldstein E.J."/>
            <person name="Blaser M.J."/>
        </authorList>
    </citation>
    <scope>NUCLEOTIDE SEQUENCE [LARGE SCALE GENOMIC DNA]</scope>
    <source>
        <strain evidence="2 3">NYU-BL-A3</strain>
    </source>
</reference>
<dbReference type="AlphaFoldDB" id="A0A1U7NEW9"/>
<sequence>MNIQELLRLLEKDARLNARDLAEILGEDEQEVAEQIDEMEKNKIICGYHTVINYNKVLKDELVMAFIEVDIKPQRDKGYDYTASLIANYPEVDSMYLITGDSDFICLVQGKTMFEVARFVSDKIACIQDVNSTKTLFVLKQYKQSGLLTGDGKEKVIEERLVVSA</sequence>